<name>A0A1I7MU88_9HYPH</name>
<keyword evidence="4" id="KW-1185">Reference proteome</keyword>
<evidence type="ECO:0008006" key="5">
    <source>
        <dbReference type="Google" id="ProtNLM"/>
    </source>
</evidence>
<dbReference type="STRING" id="51670.SAMN04488557_0268"/>
<sequence length="322" mass="32847">MAIKTLFVATLAVMTSALVVHADPIDPAQAIAQKFSSASDEPAAKPAPKPAQKPAWKPSAKLAPAAAKPDADYEADMLSRAGAEEADRLKQEARTRQVAVEPAARAPIAPVAAAAAVAVPAPPPAVTPVAEKQPAPVPVAAAVPSKPESERTIVAEAPKPGSAPATVLLVLDTNDAALGFKPDPIICIDDRCWLSNGIEEPAISMPRTQAVALQTTEEATADSCAGKSACVYRAVSIDPDARIEVIEVGGSRGASAGAYTVPADTSCRSEGGVLVCYNGLATQNFRIWVVPEAIAASAGPSSIEEAIENGLPDPGASTSNDK</sequence>
<dbReference type="RefSeq" id="WP_092863136.1">
    <property type="nucleotide sequence ID" value="NZ_FPCH01000001.1"/>
</dbReference>
<feature type="compositionally biased region" description="Low complexity" evidence="1">
    <location>
        <begin position="52"/>
        <end position="68"/>
    </location>
</feature>
<feature type="chain" id="PRO_5011550741" description="Invasion protein IalB, involved in pathogenesis" evidence="2">
    <location>
        <begin position="23"/>
        <end position="322"/>
    </location>
</feature>
<dbReference type="Proteomes" id="UP000199423">
    <property type="component" value="Unassembled WGS sequence"/>
</dbReference>
<evidence type="ECO:0000256" key="1">
    <source>
        <dbReference type="SAM" id="MobiDB-lite"/>
    </source>
</evidence>
<gene>
    <name evidence="3" type="ORF">SAMN04488557_0268</name>
</gene>
<feature type="region of interest" description="Disordered" evidence="1">
    <location>
        <begin position="34"/>
        <end position="73"/>
    </location>
</feature>
<proteinExistence type="predicted"/>
<keyword evidence="2" id="KW-0732">Signal</keyword>
<dbReference type="AlphaFoldDB" id="A0A1I7MU88"/>
<organism evidence="3 4">
    <name type="scientific">Hyphomicrobium facile</name>
    <dbReference type="NCBI Taxonomy" id="51670"/>
    <lineage>
        <taxon>Bacteria</taxon>
        <taxon>Pseudomonadati</taxon>
        <taxon>Pseudomonadota</taxon>
        <taxon>Alphaproteobacteria</taxon>
        <taxon>Hyphomicrobiales</taxon>
        <taxon>Hyphomicrobiaceae</taxon>
        <taxon>Hyphomicrobium</taxon>
    </lineage>
</organism>
<reference evidence="4" key="1">
    <citation type="submission" date="2016-10" db="EMBL/GenBank/DDBJ databases">
        <authorList>
            <person name="Varghese N."/>
            <person name="Submissions S."/>
        </authorList>
    </citation>
    <scope>NUCLEOTIDE SEQUENCE [LARGE SCALE GENOMIC DNA]</scope>
    <source>
        <strain evidence="4">DSM 1565</strain>
    </source>
</reference>
<accession>A0A1I7MU88</accession>
<feature type="signal peptide" evidence="2">
    <location>
        <begin position="1"/>
        <end position="22"/>
    </location>
</feature>
<evidence type="ECO:0000313" key="4">
    <source>
        <dbReference type="Proteomes" id="UP000199423"/>
    </source>
</evidence>
<dbReference type="OrthoDB" id="7933275at2"/>
<evidence type="ECO:0000313" key="3">
    <source>
        <dbReference type="EMBL" id="SFV25968.1"/>
    </source>
</evidence>
<protein>
    <recommendedName>
        <fullName evidence="5">Invasion protein IalB, involved in pathogenesis</fullName>
    </recommendedName>
</protein>
<evidence type="ECO:0000256" key="2">
    <source>
        <dbReference type="SAM" id="SignalP"/>
    </source>
</evidence>
<dbReference type="EMBL" id="FPCH01000001">
    <property type="protein sequence ID" value="SFV25968.1"/>
    <property type="molecule type" value="Genomic_DNA"/>
</dbReference>